<evidence type="ECO:0000313" key="4">
    <source>
        <dbReference type="Proteomes" id="UP000621454"/>
    </source>
</evidence>
<dbReference type="InterPro" id="IPR050483">
    <property type="entry name" value="CoA-transferase_III_domain"/>
</dbReference>
<dbReference type="InterPro" id="IPR003673">
    <property type="entry name" value="CoA-Trfase_fam_III"/>
</dbReference>
<dbReference type="PANTHER" id="PTHR48207:SF3">
    <property type="entry name" value="SUCCINATE--HYDROXYMETHYLGLUTARATE COA-TRANSFERASE"/>
    <property type="match status" value="1"/>
</dbReference>
<gene>
    <name evidence="3" type="ORF">GCM10011489_09000</name>
</gene>
<dbReference type="Pfam" id="PF02515">
    <property type="entry name" value="CoA_transf_3"/>
    <property type="match status" value="1"/>
</dbReference>
<dbReference type="GO" id="GO:0008410">
    <property type="term" value="F:CoA-transferase activity"/>
    <property type="evidence" value="ECO:0007669"/>
    <property type="project" value="TreeGrafter"/>
</dbReference>
<dbReference type="InterPro" id="IPR044855">
    <property type="entry name" value="CoA-Trfase_III_dom3_sf"/>
</dbReference>
<organism evidence="3 4">
    <name type="scientific">Gordonia jinhuaensis</name>
    <dbReference type="NCBI Taxonomy" id="1517702"/>
    <lineage>
        <taxon>Bacteria</taxon>
        <taxon>Bacillati</taxon>
        <taxon>Actinomycetota</taxon>
        <taxon>Actinomycetes</taxon>
        <taxon>Mycobacteriales</taxon>
        <taxon>Gordoniaceae</taxon>
        <taxon>Gordonia</taxon>
    </lineage>
</organism>
<dbReference type="AlphaFoldDB" id="A0A916SY56"/>
<dbReference type="RefSeq" id="WP_188585391.1">
    <property type="nucleotide sequence ID" value="NZ_BMGC01000004.1"/>
</dbReference>
<dbReference type="SUPFAM" id="SSF89796">
    <property type="entry name" value="CoA-transferase family III (CaiB/BaiF)"/>
    <property type="match status" value="1"/>
</dbReference>
<dbReference type="Proteomes" id="UP000621454">
    <property type="component" value="Unassembled WGS sequence"/>
</dbReference>
<dbReference type="EMBL" id="BMGC01000004">
    <property type="protein sequence ID" value="GGB22949.1"/>
    <property type="molecule type" value="Genomic_DNA"/>
</dbReference>
<dbReference type="Gene3D" id="3.30.1540.10">
    <property type="entry name" value="formyl-coa transferase, domain 3"/>
    <property type="match status" value="1"/>
</dbReference>
<name>A0A916SY56_9ACTN</name>
<proteinExistence type="predicted"/>
<evidence type="ECO:0000256" key="1">
    <source>
        <dbReference type="ARBA" id="ARBA00022679"/>
    </source>
</evidence>
<keyword evidence="1 3" id="KW-0808">Transferase</keyword>
<feature type="compositionally biased region" description="Basic and acidic residues" evidence="2">
    <location>
        <begin position="367"/>
        <end position="395"/>
    </location>
</feature>
<accession>A0A916SY56</accession>
<feature type="region of interest" description="Disordered" evidence="2">
    <location>
        <begin position="360"/>
        <end position="395"/>
    </location>
</feature>
<reference evidence="3" key="1">
    <citation type="journal article" date="2014" name="Int. J. Syst. Evol. Microbiol.">
        <title>Complete genome sequence of Corynebacterium casei LMG S-19264T (=DSM 44701T), isolated from a smear-ripened cheese.</title>
        <authorList>
            <consortium name="US DOE Joint Genome Institute (JGI-PGF)"/>
            <person name="Walter F."/>
            <person name="Albersmeier A."/>
            <person name="Kalinowski J."/>
            <person name="Ruckert C."/>
        </authorList>
    </citation>
    <scope>NUCLEOTIDE SEQUENCE</scope>
    <source>
        <strain evidence="3">CGMCC 1.12827</strain>
    </source>
</reference>
<comment type="caution">
    <text evidence="3">The sequence shown here is derived from an EMBL/GenBank/DDBJ whole genome shotgun (WGS) entry which is preliminary data.</text>
</comment>
<evidence type="ECO:0000256" key="2">
    <source>
        <dbReference type="SAM" id="MobiDB-lite"/>
    </source>
</evidence>
<protein>
    <submittedName>
        <fullName evidence="3">CoA transferase</fullName>
    </submittedName>
</protein>
<sequence>MTSAPAPLDGVRVIDLSRVLSGPFCTALLADAGADIVKIESKTGEDSRHLGPFRDGESIYFNVLNRGKRSIALDLKDPDDREVLLCLIEGADVVVENFRPGVTGRLGIDYDTVRARSPRIVYASISGFGQSGPMAGAAAYDLVVQALSGIMSITGTEESGPTRLGESFGDTITGIFAAWGISTALLSSRATGRGQHLDIAMLDSLLAMLPTAHSQLQATGETPKRVGNRHPVSTPFDTFRAADGQFVLAIASQKGFQTLAHTMGRDHLLTDERFADDTARTQNEPALRAEIESWAAGKSVAQVLESLSAAGLAGSEVWTVEQALTSEQAGHRAVVESFEHPVAGTVSYVRQPVVFGDSARPGVRRSPLLDEHHDEILGEAEPDRIDRTGDNPDHV</sequence>
<evidence type="ECO:0000313" key="3">
    <source>
        <dbReference type="EMBL" id="GGB22949.1"/>
    </source>
</evidence>
<reference evidence="3" key="2">
    <citation type="submission" date="2020-09" db="EMBL/GenBank/DDBJ databases">
        <authorList>
            <person name="Sun Q."/>
            <person name="Zhou Y."/>
        </authorList>
    </citation>
    <scope>NUCLEOTIDE SEQUENCE</scope>
    <source>
        <strain evidence="3">CGMCC 1.12827</strain>
    </source>
</reference>
<dbReference type="PANTHER" id="PTHR48207">
    <property type="entry name" value="SUCCINATE--HYDROXYMETHYLGLUTARATE COA-TRANSFERASE"/>
    <property type="match status" value="1"/>
</dbReference>
<keyword evidence="4" id="KW-1185">Reference proteome</keyword>
<dbReference type="InterPro" id="IPR023606">
    <property type="entry name" value="CoA-Trfase_III_dom_1_sf"/>
</dbReference>
<dbReference type="Gene3D" id="3.40.50.10540">
    <property type="entry name" value="Crotonobetainyl-coa:carnitine coa-transferase, domain 1"/>
    <property type="match status" value="1"/>
</dbReference>